<dbReference type="SUPFAM" id="SSF56112">
    <property type="entry name" value="Protein kinase-like (PK-like)"/>
    <property type="match status" value="1"/>
</dbReference>
<keyword evidence="5" id="KW-0808">Transferase</keyword>
<organism evidence="16 17">
    <name type="scientific">Punica granatum</name>
    <name type="common">Pomegranate</name>
    <dbReference type="NCBI Taxonomy" id="22663"/>
    <lineage>
        <taxon>Eukaryota</taxon>
        <taxon>Viridiplantae</taxon>
        <taxon>Streptophyta</taxon>
        <taxon>Embryophyta</taxon>
        <taxon>Tracheophyta</taxon>
        <taxon>Spermatophyta</taxon>
        <taxon>Magnoliopsida</taxon>
        <taxon>eudicotyledons</taxon>
        <taxon>Gunneridae</taxon>
        <taxon>Pentapetalae</taxon>
        <taxon>rosids</taxon>
        <taxon>malvids</taxon>
        <taxon>Myrtales</taxon>
        <taxon>Lythraceae</taxon>
        <taxon>Punica</taxon>
    </lineage>
</organism>
<dbReference type="FunFam" id="1.10.510.10:FF:000279">
    <property type="entry name" value="Non-specific serine/threonine protein kinase"/>
    <property type="match status" value="1"/>
</dbReference>
<dbReference type="InterPro" id="IPR018451">
    <property type="entry name" value="NAF/FISL_domain"/>
</dbReference>
<dbReference type="Gene3D" id="3.30.200.20">
    <property type="entry name" value="Phosphorylase Kinase, domain 1"/>
    <property type="match status" value="1"/>
</dbReference>
<feature type="region of interest" description="Disordered" evidence="13">
    <location>
        <begin position="488"/>
        <end position="525"/>
    </location>
</feature>
<dbReference type="FunFam" id="3.30.200.20:FF:000096">
    <property type="entry name" value="Non-specific serine/threonine protein kinase"/>
    <property type="match status" value="1"/>
</dbReference>
<protein>
    <recommendedName>
        <fullName evidence="3">non-specific serine/threonine protein kinase</fullName>
        <ecNumber evidence="3">2.7.11.1</ecNumber>
    </recommendedName>
</protein>
<dbReference type="CDD" id="cd12195">
    <property type="entry name" value="CIPK_C"/>
    <property type="match status" value="1"/>
</dbReference>
<feature type="binding site" evidence="12">
    <location>
        <position position="40"/>
    </location>
    <ligand>
        <name>ATP</name>
        <dbReference type="ChEBI" id="CHEBI:30616"/>
    </ligand>
</feature>
<evidence type="ECO:0000256" key="12">
    <source>
        <dbReference type="PROSITE-ProRule" id="PRU10141"/>
    </source>
</evidence>
<dbReference type="InterPro" id="IPR000719">
    <property type="entry name" value="Prot_kinase_dom"/>
</dbReference>
<evidence type="ECO:0000256" key="1">
    <source>
        <dbReference type="ARBA" id="ARBA00001936"/>
    </source>
</evidence>
<dbReference type="SMART" id="SM00220">
    <property type="entry name" value="S_TKc"/>
    <property type="match status" value="1"/>
</dbReference>
<evidence type="ECO:0000313" key="17">
    <source>
        <dbReference type="Proteomes" id="UP000197138"/>
    </source>
</evidence>
<evidence type="ECO:0000256" key="5">
    <source>
        <dbReference type="ARBA" id="ARBA00022679"/>
    </source>
</evidence>
<comment type="catalytic activity">
    <reaction evidence="10">
        <text>L-threonyl-[protein] + ATP = O-phospho-L-threonyl-[protein] + ADP + H(+)</text>
        <dbReference type="Rhea" id="RHEA:46608"/>
        <dbReference type="Rhea" id="RHEA-COMP:11060"/>
        <dbReference type="Rhea" id="RHEA-COMP:11605"/>
        <dbReference type="ChEBI" id="CHEBI:15378"/>
        <dbReference type="ChEBI" id="CHEBI:30013"/>
        <dbReference type="ChEBI" id="CHEBI:30616"/>
        <dbReference type="ChEBI" id="CHEBI:61977"/>
        <dbReference type="ChEBI" id="CHEBI:456216"/>
        <dbReference type="EC" id="2.7.11.1"/>
    </reaction>
</comment>
<dbReference type="Proteomes" id="UP000197138">
    <property type="component" value="Unassembled WGS sequence"/>
</dbReference>
<evidence type="ECO:0000259" key="15">
    <source>
        <dbReference type="PROSITE" id="PS50816"/>
    </source>
</evidence>
<dbReference type="EC" id="2.7.11.1" evidence="3"/>
<dbReference type="InterPro" id="IPR008271">
    <property type="entry name" value="Ser/Thr_kinase_AS"/>
</dbReference>
<gene>
    <name evidence="16" type="ORF">CDL15_Pgr010544</name>
</gene>
<dbReference type="PANTHER" id="PTHR43895">
    <property type="entry name" value="CALCIUM/CALMODULIN-DEPENDENT PROTEIN KINASE KINASE-RELATED"/>
    <property type="match status" value="1"/>
</dbReference>
<keyword evidence="8 12" id="KW-0067">ATP-binding</keyword>
<dbReference type="AlphaFoldDB" id="A0A218XW21"/>
<accession>A0A218XW21</accession>
<evidence type="ECO:0000256" key="4">
    <source>
        <dbReference type="ARBA" id="ARBA00022527"/>
    </source>
</evidence>
<evidence type="ECO:0000256" key="11">
    <source>
        <dbReference type="ARBA" id="ARBA00048679"/>
    </source>
</evidence>
<evidence type="ECO:0000256" key="9">
    <source>
        <dbReference type="ARBA" id="ARBA00023211"/>
    </source>
</evidence>
<evidence type="ECO:0000256" key="3">
    <source>
        <dbReference type="ARBA" id="ARBA00012513"/>
    </source>
</evidence>
<keyword evidence="6 12" id="KW-0547">Nucleotide-binding</keyword>
<evidence type="ECO:0000313" key="16">
    <source>
        <dbReference type="EMBL" id="OWM89257.1"/>
    </source>
</evidence>
<dbReference type="GO" id="GO:0106310">
    <property type="term" value="F:protein serine kinase activity"/>
    <property type="evidence" value="ECO:0007669"/>
    <property type="project" value="RHEA"/>
</dbReference>
<comment type="similarity">
    <text evidence="2">Belongs to the protein kinase superfamily. CAMK Ser/Thr protein kinase family. SNF1 subfamily.</text>
</comment>
<evidence type="ECO:0000256" key="10">
    <source>
        <dbReference type="ARBA" id="ARBA00047899"/>
    </source>
</evidence>
<dbReference type="PROSITE" id="PS00107">
    <property type="entry name" value="PROTEIN_KINASE_ATP"/>
    <property type="match status" value="1"/>
</dbReference>
<dbReference type="FunFam" id="3.30.310.80:FF:000005">
    <property type="entry name" value="Non-specific serine/threonine protein kinase"/>
    <property type="match status" value="1"/>
</dbReference>
<keyword evidence="9" id="KW-0464">Manganese</keyword>
<reference evidence="17" key="1">
    <citation type="journal article" date="2017" name="Plant J.">
        <title>The pomegranate (Punica granatum L.) genome and the genomics of punicalagin biosynthesis.</title>
        <authorList>
            <person name="Qin G."/>
            <person name="Xu C."/>
            <person name="Ming R."/>
            <person name="Tang H."/>
            <person name="Guyot R."/>
            <person name="Kramer E.M."/>
            <person name="Hu Y."/>
            <person name="Yi X."/>
            <person name="Qi Y."/>
            <person name="Xu X."/>
            <person name="Gao Z."/>
            <person name="Pan H."/>
            <person name="Jian J."/>
            <person name="Tian Y."/>
            <person name="Yue Z."/>
            <person name="Xu Y."/>
        </authorList>
    </citation>
    <scope>NUCLEOTIDE SEQUENCE [LARGE SCALE GENOMIC DNA]</scope>
    <source>
        <strain evidence="17">cv. Dabenzi</strain>
    </source>
</reference>
<evidence type="ECO:0000256" key="7">
    <source>
        <dbReference type="ARBA" id="ARBA00022777"/>
    </source>
</evidence>
<evidence type="ECO:0000256" key="6">
    <source>
        <dbReference type="ARBA" id="ARBA00022741"/>
    </source>
</evidence>
<dbReference type="Pfam" id="PF03822">
    <property type="entry name" value="NAF"/>
    <property type="match status" value="1"/>
</dbReference>
<dbReference type="PROSITE" id="PS50011">
    <property type="entry name" value="PROTEIN_KINASE_DOM"/>
    <property type="match status" value="1"/>
</dbReference>
<evidence type="ECO:0000256" key="2">
    <source>
        <dbReference type="ARBA" id="ARBA00006234"/>
    </source>
</evidence>
<feature type="domain" description="NAF" evidence="15">
    <location>
        <begin position="302"/>
        <end position="326"/>
    </location>
</feature>
<dbReference type="Pfam" id="PF00069">
    <property type="entry name" value="Pkinase"/>
    <property type="match status" value="1"/>
</dbReference>
<dbReference type="GO" id="GO:0004674">
    <property type="term" value="F:protein serine/threonine kinase activity"/>
    <property type="evidence" value="ECO:0007669"/>
    <property type="project" value="UniProtKB-KW"/>
</dbReference>
<dbReference type="Gene3D" id="1.10.510.10">
    <property type="entry name" value="Transferase(Phosphotransferase) domain 1"/>
    <property type="match status" value="1"/>
</dbReference>
<feature type="region of interest" description="Disordered" evidence="13">
    <location>
        <begin position="565"/>
        <end position="587"/>
    </location>
</feature>
<feature type="domain" description="Protein kinase" evidence="14">
    <location>
        <begin position="11"/>
        <end position="263"/>
    </location>
</feature>
<dbReference type="GO" id="GO:0005524">
    <property type="term" value="F:ATP binding"/>
    <property type="evidence" value="ECO:0007669"/>
    <property type="project" value="UniProtKB-UniRule"/>
</dbReference>
<dbReference type="PROSITE" id="PS50816">
    <property type="entry name" value="NAF"/>
    <property type="match status" value="1"/>
</dbReference>
<name>A0A218XW21_PUNGR</name>
<dbReference type="Gene3D" id="3.30.310.80">
    <property type="entry name" value="Kinase associated domain 1, KA1"/>
    <property type="match status" value="1"/>
</dbReference>
<evidence type="ECO:0000256" key="8">
    <source>
        <dbReference type="ARBA" id="ARBA00022840"/>
    </source>
</evidence>
<dbReference type="GO" id="GO:0007165">
    <property type="term" value="P:signal transduction"/>
    <property type="evidence" value="ECO:0007669"/>
    <property type="project" value="InterPro"/>
</dbReference>
<evidence type="ECO:0000259" key="14">
    <source>
        <dbReference type="PROSITE" id="PS50011"/>
    </source>
</evidence>
<dbReference type="InterPro" id="IPR017441">
    <property type="entry name" value="Protein_kinase_ATP_BS"/>
</dbReference>
<comment type="cofactor">
    <cofactor evidence="1">
        <name>Mn(2+)</name>
        <dbReference type="ChEBI" id="CHEBI:29035"/>
    </cofactor>
</comment>
<dbReference type="PANTHER" id="PTHR43895:SF123">
    <property type="entry name" value="NON-SPECIFIC SERINE_THREONINE PROTEIN KINASE"/>
    <property type="match status" value="1"/>
</dbReference>
<comment type="catalytic activity">
    <reaction evidence="11">
        <text>L-seryl-[protein] + ATP = O-phospho-L-seryl-[protein] + ADP + H(+)</text>
        <dbReference type="Rhea" id="RHEA:17989"/>
        <dbReference type="Rhea" id="RHEA-COMP:9863"/>
        <dbReference type="Rhea" id="RHEA-COMP:11604"/>
        <dbReference type="ChEBI" id="CHEBI:15378"/>
        <dbReference type="ChEBI" id="CHEBI:29999"/>
        <dbReference type="ChEBI" id="CHEBI:30616"/>
        <dbReference type="ChEBI" id="CHEBI:83421"/>
        <dbReference type="ChEBI" id="CHEBI:456216"/>
        <dbReference type="EC" id="2.7.11.1"/>
    </reaction>
</comment>
<sequence>MGHRSNNIGKYQFLRTIGGGTFAKVKLAVDSTNNQYVAIKVIDKHMVMQSNLKSQVQREIKTMRLLHHPNIIRIHEVIGTKTKIYIVMDYVSGGQLTDKLSYEKKLNEYEARKLFQQLVDAVDHCHNKGVYHRDLKPENLLLDNKGNVKVSDFGLSALRKRGELLSTACGSPCYVAPELLTNRGYDGAAADIWSCGVILFEMLSGTLPFDDRNLINLYKKIYKAEYKFPTWFTESQKRIISRILDPNPKTRITAPEIGEDAWFQIDYEPAYGYECDGKDCADEVRDAFESVEEAEAEQSIPKSSSFINAFQLIAMSHDLDLSGLFEEQASPLQDEVKEKVMLVSDNTLGDTMTKIQTAAADVNLSVDRCNNKLKMHPSLKMTRCSRSYFSLSAEVIEVAPLHCVIEISKSAGELGEYKEFCRSLSNLLKDDSEMKSDDRGIRFRAFGQRSIVSSSESSPSSALAKGSGGSSRISLSAFLNRKLPKTSVPAGTVQTKSRPFSTLVEPRGRVLPQDEQGGDKDGVNKEKRSIDKVIFQQFKLSNKEKEDCAVSCRLDEGGNFQVEEEVQESRKRKNPFQDENGSGFWDSSMLGIDNDEVGFSEIWEGVGSTTLGGIEWH</sequence>
<dbReference type="EMBL" id="MTKT01000670">
    <property type="protein sequence ID" value="OWM89257.1"/>
    <property type="molecule type" value="Genomic_DNA"/>
</dbReference>
<comment type="caution">
    <text evidence="16">The sequence shown here is derived from an EMBL/GenBank/DDBJ whole genome shotgun (WGS) entry which is preliminary data.</text>
</comment>
<evidence type="ECO:0000256" key="13">
    <source>
        <dbReference type="SAM" id="MobiDB-lite"/>
    </source>
</evidence>
<dbReference type="InterPro" id="IPR011009">
    <property type="entry name" value="Kinase-like_dom_sf"/>
</dbReference>
<dbReference type="InterPro" id="IPR004041">
    <property type="entry name" value="NAF_dom"/>
</dbReference>
<keyword evidence="4" id="KW-0723">Serine/threonine-protein kinase</keyword>
<keyword evidence="7" id="KW-0418">Kinase</keyword>
<proteinExistence type="inferred from homology"/>
<dbReference type="PROSITE" id="PS00108">
    <property type="entry name" value="PROTEIN_KINASE_ST"/>
    <property type="match status" value="1"/>
</dbReference>